<dbReference type="InterPro" id="IPR047506">
    <property type="entry name" value="UBR7-like_UBR-box"/>
</dbReference>
<evidence type="ECO:0000256" key="1">
    <source>
        <dbReference type="ARBA" id="ARBA00022723"/>
    </source>
</evidence>
<reference evidence="6" key="1">
    <citation type="submission" date="2014-11" db="EMBL/GenBank/DDBJ databases">
        <authorList>
            <person name="Geib S."/>
        </authorList>
    </citation>
    <scope>NUCLEOTIDE SEQUENCE</scope>
</reference>
<evidence type="ECO:0000256" key="2">
    <source>
        <dbReference type="ARBA" id="ARBA00022771"/>
    </source>
</evidence>
<dbReference type="Gene3D" id="3.30.40.10">
    <property type="entry name" value="Zinc/RING finger domain, C3HC4 (zinc finger)"/>
    <property type="match status" value="1"/>
</dbReference>
<dbReference type="PANTHER" id="PTHR13513:SF9">
    <property type="entry name" value="E3 UBIQUITIN-PROTEIN LIGASE UBR7-RELATED"/>
    <property type="match status" value="1"/>
</dbReference>
<evidence type="ECO:0000259" key="5">
    <source>
        <dbReference type="PROSITE" id="PS51157"/>
    </source>
</evidence>
<dbReference type="InterPro" id="IPR003126">
    <property type="entry name" value="Znf_UBR"/>
</dbReference>
<feature type="domain" description="UBR-type" evidence="5">
    <location>
        <begin position="41"/>
        <end position="145"/>
    </location>
</feature>
<sequence>MNAEQKGNSLDESSVTMVDVLQEEHELEEEYNAVLGASDEKCCTYSQGAIKRQALYSCLTCCPEARTDLNKCAGICLACSYRCHENHELVELYTKRNFRCDCPTEKISNQQCCLFDVGITMPQKCNSGNSYNQNFQGLYCKCHRPYPDPERTTEEVMLQCIVCEDWFHLFHLDMPGSTTKVTNADICAEMICEKCMNKHVFLQDYTGLALEAPDNSDESVCNVTSGNNSLHEDHDNKLRSDLDKSISDIMHMNAAEKVSLEGIVESQVKPSIGVDENTLNIGPEVKRQRIESDLPLKTGKKEDTCCRPKTKTNYVGGATFWGYDWREALCQCVQCLALYKSEKVEYLLDPEDSAKSYEERGKKRGAMESTYEQGIRALASIGRVQQIDAITEYNRMKDKLKEYLQTFAVSKKVVTEADINRFFEEIRSEKNAELGQPFLCR</sequence>
<dbReference type="PROSITE" id="PS51157">
    <property type="entry name" value="ZF_UBR"/>
    <property type="match status" value="1"/>
</dbReference>
<dbReference type="PANTHER" id="PTHR13513">
    <property type="entry name" value="E3 UBIQUITIN-PROTEIN LIGASE UBR7"/>
    <property type="match status" value="1"/>
</dbReference>
<dbReference type="AlphaFoldDB" id="A0A0A1WLD1"/>
<keyword evidence="2" id="KW-0863">Zinc-finger</keyword>
<dbReference type="CDD" id="cd15542">
    <property type="entry name" value="PHD_UBR7"/>
    <property type="match status" value="1"/>
</dbReference>
<protein>
    <submittedName>
        <fullName evidence="6">Putative E3 ubiquitin-protein ligase UBR7</fullName>
    </submittedName>
</protein>
<name>A0A0A1WLD1_ZEUCU</name>
<dbReference type="EMBL" id="GBXI01014796">
    <property type="protein sequence ID" value="JAC99495.1"/>
    <property type="molecule type" value="Transcribed_RNA"/>
</dbReference>
<dbReference type="GO" id="GO:0005737">
    <property type="term" value="C:cytoplasm"/>
    <property type="evidence" value="ECO:0007669"/>
    <property type="project" value="TreeGrafter"/>
</dbReference>
<gene>
    <name evidence="6" type="primary">UBR7</name>
    <name evidence="6" type="ORF">g.29346</name>
</gene>
<dbReference type="InterPro" id="IPR011011">
    <property type="entry name" value="Znf_FYVE_PHD"/>
</dbReference>
<evidence type="ECO:0000256" key="4">
    <source>
        <dbReference type="PROSITE-ProRule" id="PRU00508"/>
    </source>
</evidence>
<dbReference type="InterPro" id="IPR013083">
    <property type="entry name" value="Znf_RING/FYVE/PHD"/>
</dbReference>
<feature type="zinc finger region" description="UBR-type" evidence="4">
    <location>
        <begin position="41"/>
        <end position="145"/>
    </location>
</feature>
<evidence type="ECO:0000313" key="6">
    <source>
        <dbReference type="EMBL" id="JAC99495.1"/>
    </source>
</evidence>
<proteinExistence type="predicted"/>
<reference evidence="6" key="2">
    <citation type="journal article" date="2015" name="Gigascience">
        <title>Reconstructing a comprehensive transcriptome assembly of a white-pupal translocated strain of the pest fruit fly Bactrocera cucurbitae.</title>
        <authorList>
            <person name="Sim S.B."/>
            <person name="Calla B."/>
            <person name="Hall B."/>
            <person name="DeRego T."/>
            <person name="Geib S.M."/>
        </authorList>
    </citation>
    <scope>NUCLEOTIDE SEQUENCE</scope>
</reference>
<dbReference type="SUPFAM" id="SSF57903">
    <property type="entry name" value="FYVE/PHD zinc finger"/>
    <property type="match status" value="1"/>
</dbReference>
<keyword evidence="1" id="KW-0479">Metal-binding</keyword>
<dbReference type="SMART" id="SM00396">
    <property type="entry name" value="ZnF_UBR1"/>
    <property type="match status" value="1"/>
</dbReference>
<dbReference type="CDD" id="cd19677">
    <property type="entry name" value="UBR-box_UBR7"/>
    <property type="match status" value="1"/>
</dbReference>
<organism evidence="6">
    <name type="scientific">Zeugodacus cucurbitae</name>
    <name type="common">Melon fruit fly</name>
    <name type="synonym">Bactrocera cucurbitae</name>
    <dbReference type="NCBI Taxonomy" id="28588"/>
    <lineage>
        <taxon>Eukaryota</taxon>
        <taxon>Metazoa</taxon>
        <taxon>Ecdysozoa</taxon>
        <taxon>Arthropoda</taxon>
        <taxon>Hexapoda</taxon>
        <taxon>Insecta</taxon>
        <taxon>Pterygota</taxon>
        <taxon>Neoptera</taxon>
        <taxon>Endopterygota</taxon>
        <taxon>Diptera</taxon>
        <taxon>Brachycera</taxon>
        <taxon>Muscomorpha</taxon>
        <taxon>Tephritoidea</taxon>
        <taxon>Tephritidae</taxon>
        <taxon>Zeugodacus</taxon>
        <taxon>Zeugodacus</taxon>
    </lineage>
</organism>
<dbReference type="Pfam" id="PF02207">
    <property type="entry name" value="zf-UBR"/>
    <property type="match status" value="1"/>
</dbReference>
<keyword evidence="3" id="KW-0862">Zinc</keyword>
<evidence type="ECO:0000256" key="3">
    <source>
        <dbReference type="ARBA" id="ARBA00022833"/>
    </source>
</evidence>
<dbReference type="InterPro" id="IPR040204">
    <property type="entry name" value="UBR7"/>
</dbReference>
<accession>A0A0A1WLD1</accession>
<dbReference type="GO" id="GO:0061630">
    <property type="term" value="F:ubiquitin protein ligase activity"/>
    <property type="evidence" value="ECO:0007669"/>
    <property type="project" value="InterPro"/>
</dbReference>
<dbReference type="GO" id="GO:0008270">
    <property type="term" value="F:zinc ion binding"/>
    <property type="evidence" value="ECO:0007669"/>
    <property type="project" value="UniProtKB-KW"/>
</dbReference>